<sequence length="50" mass="5669">MGCLNINTFPSVCQPIFGKNLFFFVKIIAFLGTVWYYIAKGGCYNAQQIQ</sequence>
<feature type="transmembrane region" description="Helical" evidence="1">
    <location>
        <begin position="20"/>
        <end position="38"/>
    </location>
</feature>
<organism evidence="2">
    <name type="scientific">Siphoviridae sp. ct0uL16</name>
    <dbReference type="NCBI Taxonomy" id="2825299"/>
    <lineage>
        <taxon>Viruses</taxon>
        <taxon>Duplodnaviria</taxon>
        <taxon>Heunggongvirae</taxon>
        <taxon>Uroviricota</taxon>
        <taxon>Caudoviricetes</taxon>
    </lineage>
</organism>
<evidence type="ECO:0000256" key="1">
    <source>
        <dbReference type="SAM" id="Phobius"/>
    </source>
</evidence>
<protein>
    <submittedName>
        <fullName evidence="2">Uncharacterized protein</fullName>
    </submittedName>
</protein>
<evidence type="ECO:0000313" key="2">
    <source>
        <dbReference type="EMBL" id="DAE14265.1"/>
    </source>
</evidence>
<keyword evidence="1" id="KW-1133">Transmembrane helix</keyword>
<keyword evidence="1" id="KW-0472">Membrane</keyword>
<proteinExistence type="predicted"/>
<accession>A0A8S5Q5Z0</accession>
<keyword evidence="1" id="KW-0812">Transmembrane</keyword>
<name>A0A8S5Q5Z0_9CAUD</name>
<dbReference type="EMBL" id="BK015578">
    <property type="protein sequence ID" value="DAE14265.1"/>
    <property type="molecule type" value="Genomic_DNA"/>
</dbReference>
<reference evidence="2" key="1">
    <citation type="journal article" date="2021" name="Proc. Natl. Acad. Sci. U.S.A.">
        <title>A Catalog of Tens of Thousands of Viruses from Human Metagenomes Reveals Hidden Associations with Chronic Diseases.</title>
        <authorList>
            <person name="Tisza M.J."/>
            <person name="Buck C.B."/>
        </authorList>
    </citation>
    <scope>NUCLEOTIDE SEQUENCE</scope>
    <source>
        <strain evidence="2">Ct0uL16</strain>
    </source>
</reference>